<gene>
    <name evidence="1" type="ORF">EK21DRAFT_99003</name>
</gene>
<accession>A0A9P4HEV0</accession>
<organism evidence="1 2">
    <name type="scientific">Setomelanomma holmii</name>
    <dbReference type="NCBI Taxonomy" id="210430"/>
    <lineage>
        <taxon>Eukaryota</taxon>
        <taxon>Fungi</taxon>
        <taxon>Dikarya</taxon>
        <taxon>Ascomycota</taxon>
        <taxon>Pezizomycotina</taxon>
        <taxon>Dothideomycetes</taxon>
        <taxon>Pleosporomycetidae</taxon>
        <taxon>Pleosporales</taxon>
        <taxon>Pleosporineae</taxon>
        <taxon>Phaeosphaeriaceae</taxon>
        <taxon>Setomelanomma</taxon>
    </lineage>
</organism>
<dbReference type="EMBL" id="ML978173">
    <property type="protein sequence ID" value="KAF2032349.1"/>
    <property type="molecule type" value="Genomic_DNA"/>
</dbReference>
<proteinExistence type="predicted"/>
<name>A0A9P4HEV0_9PLEO</name>
<evidence type="ECO:0000313" key="2">
    <source>
        <dbReference type="Proteomes" id="UP000799777"/>
    </source>
</evidence>
<evidence type="ECO:0000313" key="1">
    <source>
        <dbReference type="EMBL" id="KAF2032349.1"/>
    </source>
</evidence>
<dbReference type="OrthoDB" id="539213at2759"/>
<evidence type="ECO:0008006" key="3">
    <source>
        <dbReference type="Google" id="ProtNLM"/>
    </source>
</evidence>
<dbReference type="Proteomes" id="UP000799777">
    <property type="component" value="Unassembled WGS sequence"/>
</dbReference>
<keyword evidence="2" id="KW-1185">Reference proteome</keyword>
<protein>
    <recommendedName>
        <fullName evidence="3">Fungal N-terminal domain-containing protein</fullName>
    </recommendedName>
</protein>
<comment type="caution">
    <text evidence="1">The sequence shown here is derived from an EMBL/GenBank/DDBJ whole genome shotgun (WGS) entry which is preliminary data.</text>
</comment>
<reference evidence="1" key="1">
    <citation type="journal article" date="2020" name="Stud. Mycol.">
        <title>101 Dothideomycetes genomes: a test case for predicting lifestyles and emergence of pathogens.</title>
        <authorList>
            <person name="Haridas S."/>
            <person name="Albert R."/>
            <person name="Binder M."/>
            <person name="Bloem J."/>
            <person name="Labutti K."/>
            <person name="Salamov A."/>
            <person name="Andreopoulos B."/>
            <person name="Baker S."/>
            <person name="Barry K."/>
            <person name="Bills G."/>
            <person name="Bluhm B."/>
            <person name="Cannon C."/>
            <person name="Castanera R."/>
            <person name="Culley D."/>
            <person name="Daum C."/>
            <person name="Ezra D."/>
            <person name="Gonzalez J."/>
            <person name="Henrissat B."/>
            <person name="Kuo A."/>
            <person name="Liang C."/>
            <person name="Lipzen A."/>
            <person name="Lutzoni F."/>
            <person name="Magnuson J."/>
            <person name="Mondo S."/>
            <person name="Nolan M."/>
            <person name="Ohm R."/>
            <person name="Pangilinan J."/>
            <person name="Park H.-J."/>
            <person name="Ramirez L."/>
            <person name="Alfaro M."/>
            <person name="Sun H."/>
            <person name="Tritt A."/>
            <person name="Yoshinaga Y."/>
            <person name="Zwiers L.-H."/>
            <person name="Turgeon B."/>
            <person name="Goodwin S."/>
            <person name="Spatafora J."/>
            <person name="Crous P."/>
            <person name="Grigoriev I."/>
        </authorList>
    </citation>
    <scope>NUCLEOTIDE SEQUENCE</scope>
    <source>
        <strain evidence="1">CBS 110217</strain>
    </source>
</reference>
<dbReference type="AlphaFoldDB" id="A0A9P4HEV0"/>
<sequence>MDGLSAVANSLAVVSVAIQLSKICVKLYMFWESIEDAPQEIAAIKEDLQYLISVFKRIEGMEARNSLSLSHTLSNSLTTYKTRLAVSNSTPIQLPAQLQQYTPSSSPAGQYFLQQVVTAPHDVARNTLKRFERVVPDQAQADWSIKELTLHAISQTAMAKFESTSLELFTQDGYMMDESGQVRSKTFVCSEKLKYQVHHEASSFQTALGCLWICKTTIKWLQLLGITRGLEAIAASNEKNWLYNCRLNATHAIPEDSPIFTLCLAGETRARAPLKSALVCEGLTETVLADEKVDMMRLFCDCIDLSDADSDGWLLLHLSANEKYVDFSARNIWLAQQHAVRTVLTHARFSRILERILDLSTEEWKSTSQRHIDALGVWLALRATGRVLLPMVVNAGSFLHMRGFDWVDDGMTHIQFLQALPKIYAAWCHAVLDSVERVEESMREELNQFLGQFGITGEVLLTAISRVNVTSASSIEGRDGGFRCTDDGDGYTALNIGLVAPSCIGLTECDMTDHEFDCSCQAIESDSSHKTHQYLPTHTGSYHEGDVNEDDVVKEEFFDAEPYLFRSSDASHSDVFSSIATLLYRAYGRVWLRNYTLRERLCAACFLLREQYIGEDGLDADFPPMLKSFEGLRAK</sequence>